<evidence type="ECO:0000313" key="8">
    <source>
        <dbReference type="Proteomes" id="UP000679725"/>
    </source>
</evidence>
<accession>A0ABM8UVI2</accession>
<evidence type="ECO:0000256" key="3">
    <source>
        <dbReference type="ARBA" id="ARBA00022630"/>
    </source>
</evidence>
<sequence length="314" mass="35420">MTKFYAMFITKLANRESGIILYGITPPRLESPEERISEIGKVQSDRVMALGADGLIIYDLQDETSRTSQQRPFPFTPTLDAWTFADQYIHISGISKIVYCSVGKRNPEQMRNIMSSISAADSLVLVGLPSREEKAVMHLKDAYNLWNEARTGGVLGGVAIAERHSSDNAEHIRLLKKASEGCSYFITQCVYNLEYMRKLVTDLSAECETRGQQVPYMIFTLTPCGSGKTLQFLNWLGINVPDHLSEELSQSENMLEKSIHICLDIARDIAEFCRQKNVPFGFNIESVSARKLEIEASEQLLTSVKSWQTELVRY</sequence>
<comment type="caution">
    <text evidence="7">The sequence shown here is derived from an EMBL/GenBank/DDBJ whole genome shotgun (WGS) entry which is preliminary data.</text>
</comment>
<dbReference type="InterPro" id="IPR029041">
    <property type="entry name" value="FAD-linked_oxidoreductase-like"/>
</dbReference>
<comment type="similarity">
    <text evidence="6">Belongs to the methylenetetrahydrofolate reductase family.</text>
</comment>
<dbReference type="SUPFAM" id="SSF51730">
    <property type="entry name" value="FAD-linked oxidoreductase"/>
    <property type="match status" value="1"/>
</dbReference>
<dbReference type="InterPro" id="IPR003171">
    <property type="entry name" value="Mehydrof_redctse-like"/>
</dbReference>
<keyword evidence="3 6" id="KW-0285">Flavoprotein</keyword>
<keyword evidence="4 6" id="KW-0274">FAD</keyword>
<name>A0ABM8UVI2_9BACT</name>
<protein>
    <recommendedName>
        <fullName evidence="6">Methylenetetrahydrofolate reductase</fullName>
    </recommendedName>
</protein>
<organism evidence="7 8">
    <name type="scientific">Dyadobacter linearis</name>
    <dbReference type="NCBI Taxonomy" id="2823330"/>
    <lineage>
        <taxon>Bacteria</taxon>
        <taxon>Pseudomonadati</taxon>
        <taxon>Bacteroidota</taxon>
        <taxon>Cytophagia</taxon>
        <taxon>Cytophagales</taxon>
        <taxon>Spirosomataceae</taxon>
        <taxon>Dyadobacter</taxon>
    </lineage>
</organism>
<reference evidence="7 8" key="1">
    <citation type="submission" date="2021-04" db="EMBL/GenBank/DDBJ databases">
        <authorList>
            <person name="Rodrigo-Torres L."/>
            <person name="Arahal R. D."/>
            <person name="Lucena T."/>
        </authorList>
    </citation>
    <scope>NUCLEOTIDE SEQUENCE [LARGE SCALE GENOMIC DNA]</scope>
    <source>
        <strain evidence="7 8">CECT 9623</strain>
    </source>
</reference>
<evidence type="ECO:0000256" key="6">
    <source>
        <dbReference type="RuleBase" id="RU003862"/>
    </source>
</evidence>
<evidence type="ECO:0000256" key="1">
    <source>
        <dbReference type="ARBA" id="ARBA00001974"/>
    </source>
</evidence>
<gene>
    <name evidence="7" type="ORF">DYBT9623_04333</name>
</gene>
<keyword evidence="8" id="KW-1185">Reference proteome</keyword>
<proteinExistence type="inferred from homology"/>
<evidence type="ECO:0000256" key="2">
    <source>
        <dbReference type="ARBA" id="ARBA00004777"/>
    </source>
</evidence>
<keyword evidence="5 6" id="KW-0560">Oxidoreductase</keyword>
<evidence type="ECO:0000313" key="7">
    <source>
        <dbReference type="EMBL" id="CAG5072793.1"/>
    </source>
</evidence>
<evidence type="ECO:0000256" key="4">
    <source>
        <dbReference type="ARBA" id="ARBA00022827"/>
    </source>
</evidence>
<evidence type="ECO:0000256" key="5">
    <source>
        <dbReference type="ARBA" id="ARBA00023002"/>
    </source>
</evidence>
<comment type="cofactor">
    <cofactor evidence="1 6">
        <name>FAD</name>
        <dbReference type="ChEBI" id="CHEBI:57692"/>
    </cofactor>
</comment>
<dbReference type="EMBL" id="CAJRAU010000007">
    <property type="protein sequence ID" value="CAG5072793.1"/>
    <property type="molecule type" value="Genomic_DNA"/>
</dbReference>
<dbReference type="Gene3D" id="3.20.20.220">
    <property type="match status" value="1"/>
</dbReference>
<dbReference type="Proteomes" id="UP000679725">
    <property type="component" value="Unassembled WGS sequence"/>
</dbReference>
<comment type="pathway">
    <text evidence="2 6">One-carbon metabolism; tetrahydrofolate interconversion.</text>
</comment>
<dbReference type="Pfam" id="PF02219">
    <property type="entry name" value="MTHFR"/>
    <property type="match status" value="1"/>
</dbReference>